<dbReference type="Pfam" id="PF07939">
    <property type="entry name" value="DUF1685"/>
    <property type="match status" value="1"/>
</dbReference>
<dbReference type="EMBL" id="JBJUIK010000001">
    <property type="protein sequence ID" value="KAL3538872.1"/>
    <property type="molecule type" value="Genomic_DNA"/>
</dbReference>
<sequence>MSEPKPTASTKPLFKTKSWSLDIQREAAWLKQKRDYRRMQRCRGSSSRSKSFTDGDLDELRACFELGFGLDSPDAELDPKLSSVFPALGFYHAHVNKQYNNSLSRSSSSMTVGSDSDTTSSTSTSGISPSCSLFHHGDDPEMKKVKLRQWAKVVACIVSAKHLPNRK</sequence>
<dbReference type="PANTHER" id="PTHR31865:SF68">
    <property type="match status" value="1"/>
</dbReference>
<keyword evidence="3" id="KW-1185">Reference proteome</keyword>
<dbReference type="AlphaFoldDB" id="A0ABD3B706"/>
<evidence type="ECO:0000256" key="1">
    <source>
        <dbReference type="SAM" id="MobiDB-lite"/>
    </source>
</evidence>
<reference evidence="2 3" key="1">
    <citation type="submission" date="2024-11" db="EMBL/GenBank/DDBJ databases">
        <title>A near-complete genome assembly of Cinchona calisaya.</title>
        <authorList>
            <person name="Lian D.C."/>
            <person name="Zhao X.W."/>
            <person name="Wei L."/>
        </authorList>
    </citation>
    <scope>NUCLEOTIDE SEQUENCE [LARGE SCALE GENOMIC DNA]</scope>
    <source>
        <tissue evidence="2">Nenye</tissue>
    </source>
</reference>
<evidence type="ECO:0000313" key="2">
    <source>
        <dbReference type="EMBL" id="KAL3538872.1"/>
    </source>
</evidence>
<dbReference type="Proteomes" id="UP001630127">
    <property type="component" value="Unassembled WGS sequence"/>
</dbReference>
<proteinExistence type="predicted"/>
<organism evidence="2 3">
    <name type="scientific">Cinchona calisaya</name>
    <dbReference type="NCBI Taxonomy" id="153742"/>
    <lineage>
        <taxon>Eukaryota</taxon>
        <taxon>Viridiplantae</taxon>
        <taxon>Streptophyta</taxon>
        <taxon>Embryophyta</taxon>
        <taxon>Tracheophyta</taxon>
        <taxon>Spermatophyta</taxon>
        <taxon>Magnoliopsida</taxon>
        <taxon>eudicotyledons</taxon>
        <taxon>Gunneridae</taxon>
        <taxon>Pentapetalae</taxon>
        <taxon>asterids</taxon>
        <taxon>lamiids</taxon>
        <taxon>Gentianales</taxon>
        <taxon>Rubiaceae</taxon>
        <taxon>Cinchonoideae</taxon>
        <taxon>Cinchoneae</taxon>
        <taxon>Cinchona</taxon>
    </lineage>
</organism>
<name>A0ABD3B706_9GENT</name>
<dbReference type="InterPro" id="IPR012881">
    <property type="entry name" value="DUF1685"/>
</dbReference>
<gene>
    <name evidence="2" type="ORF">ACH5RR_002238</name>
</gene>
<protein>
    <submittedName>
        <fullName evidence="2">Uncharacterized protein</fullName>
    </submittedName>
</protein>
<evidence type="ECO:0000313" key="3">
    <source>
        <dbReference type="Proteomes" id="UP001630127"/>
    </source>
</evidence>
<dbReference type="PANTHER" id="PTHR31865">
    <property type="entry name" value="OSJNBA0071G03.3 PROTEIN"/>
    <property type="match status" value="1"/>
</dbReference>
<accession>A0ABD3B706</accession>
<feature type="region of interest" description="Disordered" evidence="1">
    <location>
        <begin position="103"/>
        <end position="132"/>
    </location>
</feature>
<comment type="caution">
    <text evidence="2">The sequence shown here is derived from an EMBL/GenBank/DDBJ whole genome shotgun (WGS) entry which is preliminary data.</text>
</comment>